<comment type="subcellular location">
    <subcellularLocation>
        <location evidence="1">Membrane</location>
        <topology evidence="1">Multi-pass membrane protein</topology>
    </subcellularLocation>
</comment>
<dbReference type="PANTHER" id="PTHR43867">
    <property type="entry name" value="CELLULOSE SYNTHASE CATALYTIC SUBUNIT A [UDP-FORMING]"/>
    <property type="match status" value="1"/>
</dbReference>
<organism evidence="8 9">
    <name type="scientific">Lepraria neglecta</name>
    <dbReference type="NCBI Taxonomy" id="209136"/>
    <lineage>
        <taxon>Eukaryota</taxon>
        <taxon>Fungi</taxon>
        <taxon>Dikarya</taxon>
        <taxon>Ascomycota</taxon>
        <taxon>Pezizomycotina</taxon>
        <taxon>Lecanoromycetes</taxon>
        <taxon>OSLEUM clade</taxon>
        <taxon>Lecanoromycetidae</taxon>
        <taxon>Lecanorales</taxon>
        <taxon>Lecanorineae</taxon>
        <taxon>Stereocaulaceae</taxon>
        <taxon>Lepraria</taxon>
    </lineage>
</organism>
<evidence type="ECO:0000256" key="5">
    <source>
        <dbReference type="ARBA" id="ARBA00022989"/>
    </source>
</evidence>
<dbReference type="AlphaFoldDB" id="A0AAD9Z2U5"/>
<name>A0AAD9Z2U5_9LECA</name>
<evidence type="ECO:0000259" key="7">
    <source>
        <dbReference type="Pfam" id="PF00535"/>
    </source>
</evidence>
<keyword evidence="4" id="KW-0812">Transmembrane</keyword>
<dbReference type="SUPFAM" id="SSF53448">
    <property type="entry name" value="Nucleotide-diphospho-sugar transferases"/>
    <property type="match status" value="1"/>
</dbReference>
<dbReference type="Pfam" id="PF00535">
    <property type="entry name" value="Glycos_transf_2"/>
    <property type="match status" value="1"/>
</dbReference>
<dbReference type="PANTHER" id="PTHR43867:SF2">
    <property type="entry name" value="CELLULOSE SYNTHASE CATALYTIC SUBUNIT A [UDP-FORMING]"/>
    <property type="match status" value="1"/>
</dbReference>
<evidence type="ECO:0000256" key="3">
    <source>
        <dbReference type="ARBA" id="ARBA00022679"/>
    </source>
</evidence>
<proteinExistence type="predicted"/>
<evidence type="ECO:0000256" key="1">
    <source>
        <dbReference type="ARBA" id="ARBA00004141"/>
    </source>
</evidence>
<keyword evidence="6" id="KW-0472">Membrane</keyword>
<evidence type="ECO:0000256" key="6">
    <source>
        <dbReference type="ARBA" id="ARBA00023136"/>
    </source>
</evidence>
<keyword evidence="2" id="KW-0328">Glycosyltransferase</keyword>
<gene>
    <name evidence="8" type="ORF">OEA41_004921</name>
</gene>
<dbReference type="Proteomes" id="UP001276659">
    <property type="component" value="Unassembled WGS sequence"/>
</dbReference>
<evidence type="ECO:0000256" key="4">
    <source>
        <dbReference type="ARBA" id="ARBA00022692"/>
    </source>
</evidence>
<evidence type="ECO:0000313" key="9">
    <source>
        <dbReference type="Proteomes" id="UP001276659"/>
    </source>
</evidence>
<keyword evidence="3" id="KW-0808">Transferase</keyword>
<comment type="caution">
    <text evidence="8">The sequence shown here is derived from an EMBL/GenBank/DDBJ whole genome shotgun (WGS) entry which is preliminary data.</text>
</comment>
<dbReference type="GO" id="GO:0016757">
    <property type="term" value="F:glycosyltransferase activity"/>
    <property type="evidence" value="ECO:0007669"/>
    <property type="project" value="UniProtKB-KW"/>
</dbReference>
<dbReference type="InterPro" id="IPR029044">
    <property type="entry name" value="Nucleotide-diphossugar_trans"/>
</dbReference>
<keyword evidence="9" id="KW-1185">Reference proteome</keyword>
<sequence length="216" mass="23393">MISVPAIPTYVMGLAARGKLKSPKILRLQGNQVPTVDVFVPCCGEDLDVIIDTTRAAAALDYPNAKIRVIVLDDGDSAEVQKKVNSHSKAGNINHGLDFVNTLPGGPSEFIAVLDVDMMPLPYWLRVLIPHILKDPKVVMANPPQRFYNLPDGDPLGQSMDFVFDVLSYLQDALDLAWCIGTGWVAQCSAIEQIGGILTEAILEDVLTSVLLNARG</sequence>
<accession>A0AAD9Z2U5</accession>
<protein>
    <recommendedName>
        <fullName evidence="7">Glycosyltransferase 2-like domain-containing protein</fullName>
    </recommendedName>
</protein>
<evidence type="ECO:0000313" key="8">
    <source>
        <dbReference type="EMBL" id="KAK3168473.1"/>
    </source>
</evidence>
<dbReference type="EMBL" id="JASNWA010000010">
    <property type="protein sequence ID" value="KAK3168473.1"/>
    <property type="molecule type" value="Genomic_DNA"/>
</dbReference>
<feature type="domain" description="Glycosyltransferase 2-like" evidence="7">
    <location>
        <begin position="38"/>
        <end position="194"/>
    </location>
</feature>
<reference evidence="8" key="1">
    <citation type="submission" date="2022-11" db="EMBL/GenBank/DDBJ databases">
        <title>Chromosomal genome sequence assembly and mating type (MAT) locus characterization of the leprose asexual lichenized fungus Lepraria neglecta (Nyl.) Erichsen.</title>
        <authorList>
            <person name="Allen J.L."/>
            <person name="Pfeffer B."/>
        </authorList>
    </citation>
    <scope>NUCLEOTIDE SEQUENCE</scope>
    <source>
        <strain evidence="8">Allen 5258</strain>
    </source>
</reference>
<dbReference type="InterPro" id="IPR050321">
    <property type="entry name" value="Glycosyltr_2/OpgH_subfam"/>
</dbReference>
<dbReference type="GO" id="GO:0016020">
    <property type="term" value="C:membrane"/>
    <property type="evidence" value="ECO:0007669"/>
    <property type="project" value="UniProtKB-SubCell"/>
</dbReference>
<dbReference type="Gene3D" id="3.90.550.10">
    <property type="entry name" value="Spore Coat Polysaccharide Biosynthesis Protein SpsA, Chain A"/>
    <property type="match status" value="1"/>
</dbReference>
<evidence type="ECO:0000256" key="2">
    <source>
        <dbReference type="ARBA" id="ARBA00022676"/>
    </source>
</evidence>
<dbReference type="InterPro" id="IPR001173">
    <property type="entry name" value="Glyco_trans_2-like"/>
</dbReference>
<keyword evidence="5" id="KW-1133">Transmembrane helix</keyword>